<sequence length="93" mass="9859">NGFNWLVLCFLSFMVANVNAESESINEVEVYIFLIGFGVGLVLGLCLCCLCICCSHCCSNMDSDERAAAAECGAAVGCCILEIIEACNDSDSD</sequence>
<evidence type="ECO:0000256" key="2">
    <source>
        <dbReference type="SAM" id="SignalP"/>
    </source>
</evidence>
<dbReference type="EMBL" id="BTSY01000002">
    <property type="protein sequence ID" value="GMT13353.1"/>
    <property type="molecule type" value="Genomic_DNA"/>
</dbReference>
<protein>
    <submittedName>
        <fullName evidence="3">Uncharacterized protein</fullName>
    </submittedName>
</protein>
<feature type="transmembrane region" description="Helical" evidence="1">
    <location>
        <begin position="30"/>
        <end position="53"/>
    </location>
</feature>
<keyword evidence="2" id="KW-0732">Signal</keyword>
<evidence type="ECO:0000313" key="4">
    <source>
        <dbReference type="Proteomes" id="UP001432322"/>
    </source>
</evidence>
<reference evidence="3" key="1">
    <citation type="submission" date="2023-10" db="EMBL/GenBank/DDBJ databases">
        <title>Genome assembly of Pristionchus species.</title>
        <authorList>
            <person name="Yoshida K."/>
            <person name="Sommer R.J."/>
        </authorList>
    </citation>
    <scope>NUCLEOTIDE SEQUENCE</scope>
    <source>
        <strain evidence="3">RS5133</strain>
    </source>
</reference>
<feature type="chain" id="PRO_5043921577" evidence="2">
    <location>
        <begin position="21"/>
        <end position="93"/>
    </location>
</feature>
<organism evidence="3 4">
    <name type="scientific">Pristionchus fissidentatus</name>
    <dbReference type="NCBI Taxonomy" id="1538716"/>
    <lineage>
        <taxon>Eukaryota</taxon>
        <taxon>Metazoa</taxon>
        <taxon>Ecdysozoa</taxon>
        <taxon>Nematoda</taxon>
        <taxon>Chromadorea</taxon>
        <taxon>Rhabditida</taxon>
        <taxon>Rhabditina</taxon>
        <taxon>Diplogasteromorpha</taxon>
        <taxon>Diplogasteroidea</taxon>
        <taxon>Neodiplogasteridae</taxon>
        <taxon>Pristionchus</taxon>
    </lineage>
</organism>
<proteinExistence type="predicted"/>
<name>A0AAV5V2S5_9BILA</name>
<feature type="non-terminal residue" evidence="3">
    <location>
        <position position="1"/>
    </location>
</feature>
<gene>
    <name evidence="3" type="ORF">PFISCL1PPCAC_4650</name>
</gene>
<keyword evidence="4" id="KW-1185">Reference proteome</keyword>
<accession>A0AAV5V2S5</accession>
<keyword evidence="1" id="KW-0812">Transmembrane</keyword>
<evidence type="ECO:0000256" key="1">
    <source>
        <dbReference type="SAM" id="Phobius"/>
    </source>
</evidence>
<feature type="signal peptide" evidence="2">
    <location>
        <begin position="1"/>
        <end position="20"/>
    </location>
</feature>
<keyword evidence="1" id="KW-0472">Membrane</keyword>
<dbReference type="AlphaFoldDB" id="A0AAV5V2S5"/>
<dbReference type="Proteomes" id="UP001432322">
    <property type="component" value="Unassembled WGS sequence"/>
</dbReference>
<keyword evidence="1" id="KW-1133">Transmembrane helix</keyword>
<comment type="caution">
    <text evidence="3">The sequence shown here is derived from an EMBL/GenBank/DDBJ whole genome shotgun (WGS) entry which is preliminary data.</text>
</comment>
<evidence type="ECO:0000313" key="3">
    <source>
        <dbReference type="EMBL" id="GMT13353.1"/>
    </source>
</evidence>